<dbReference type="Gramene" id="mRNA:HanXRQr2_Chr14g0623411">
    <property type="protein sequence ID" value="CDS:HanXRQr2_Chr14g0623411.1"/>
    <property type="gene ID" value="HanXRQr2_Chr14g0623411"/>
</dbReference>
<name>A0A9K3E7B9_HELAN</name>
<sequence>MRYMSVLGIHVSFGFGVILVHWKHPCSVLVLLDRISGSLNNFVRHKLARPAPVNIMSGCFNELGHTSR</sequence>
<keyword evidence="2" id="KW-1185">Reference proteome</keyword>
<dbReference type="Proteomes" id="UP000215914">
    <property type="component" value="Unassembled WGS sequence"/>
</dbReference>
<protein>
    <submittedName>
        <fullName evidence="1">Uncharacterized protein</fullName>
    </submittedName>
</protein>
<dbReference type="EMBL" id="MNCJ02000329">
    <property type="protein sequence ID" value="KAF5767359.1"/>
    <property type="molecule type" value="Genomic_DNA"/>
</dbReference>
<evidence type="ECO:0000313" key="1">
    <source>
        <dbReference type="EMBL" id="KAF5767359.1"/>
    </source>
</evidence>
<evidence type="ECO:0000313" key="2">
    <source>
        <dbReference type="Proteomes" id="UP000215914"/>
    </source>
</evidence>
<reference evidence="1" key="2">
    <citation type="submission" date="2020-06" db="EMBL/GenBank/DDBJ databases">
        <title>Helianthus annuus Genome sequencing and assembly Release 2.</title>
        <authorList>
            <person name="Gouzy J."/>
            <person name="Langlade N."/>
            <person name="Munos S."/>
        </authorList>
    </citation>
    <scope>NUCLEOTIDE SEQUENCE</scope>
    <source>
        <tissue evidence="1">Leaves</tissue>
    </source>
</reference>
<gene>
    <name evidence="1" type="ORF">HanXRQr2_Chr14g0623411</name>
</gene>
<proteinExistence type="predicted"/>
<organism evidence="1 2">
    <name type="scientific">Helianthus annuus</name>
    <name type="common">Common sunflower</name>
    <dbReference type="NCBI Taxonomy" id="4232"/>
    <lineage>
        <taxon>Eukaryota</taxon>
        <taxon>Viridiplantae</taxon>
        <taxon>Streptophyta</taxon>
        <taxon>Embryophyta</taxon>
        <taxon>Tracheophyta</taxon>
        <taxon>Spermatophyta</taxon>
        <taxon>Magnoliopsida</taxon>
        <taxon>eudicotyledons</taxon>
        <taxon>Gunneridae</taxon>
        <taxon>Pentapetalae</taxon>
        <taxon>asterids</taxon>
        <taxon>campanulids</taxon>
        <taxon>Asterales</taxon>
        <taxon>Asteraceae</taxon>
        <taxon>Asteroideae</taxon>
        <taxon>Heliantheae alliance</taxon>
        <taxon>Heliantheae</taxon>
        <taxon>Helianthus</taxon>
    </lineage>
</organism>
<accession>A0A9K3E7B9</accession>
<comment type="caution">
    <text evidence="1">The sequence shown here is derived from an EMBL/GenBank/DDBJ whole genome shotgun (WGS) entry which is preliminary data.</text>
</comment>
<reference evidence="1" key="1">
    <citation type="journal article" date="2017" name="Nature">
        <title>The sunflower genome provides insights into oil metabolism, flowering and Asterid evolution.</title>
        <authorList>
            <person name="Badouin H."/>
            <person name="Gouzy J."/>
            <person name="Grassa C.J."/>
            <person name="Murat F."/>
            <person name="Staton S.E."/>
            <person name="Cottret L."/>
            <person name="Lelandais-Briere C."/>
            <person name="Owens G.L."/>
            <person name="Carrere S."/>
            <person name="Mayjonade B."/>
            <person name="Legrand L."/>
            <person name="Gill N."/>
            <person name="Kane N.C."/>
            <person name="Bowers J.E."/>
            <person name="Hubner S."/>
            <person name="Bellec A."/>
            <person name="Berard A."/>
            <person name="Berges H."/>
            <person name="Blanchet N."/>
            <person name="Boniface M.C."/>
            <person name="Brunel D."/>
            <person name="Catrice O."/>
            <person name="Chaidir N."/>
            <person name="Claudel C."/>
            <person name="Donnadieu C."/>
            <person name="Faraut T."/>
            <person name="Fievet G."/>
            <person name="Helmstetter N."/>
            <person name="King M."/>
            <person name="Knapp S.J."/>
            <person name="Lai Z."/>
            <person name="Le Paslier M.C."/>
            <person name="Lippi Y."/>
            <person name="Lorenzon L."/>
            <person name="Mandel J.R."/>
            <person name="Marage G."/>
            <person name="Marchand G."/>
            <person name="Marquand E."/>
            <person name="Bret-Mestries E."/>
            <person name="Morien E."/>
            <person name="Nambeesan S."/>
            <person name="Nguyen T."/>
            <person name="Pegot-Espagnet P."/>
            <person name="Pouilly N."/>
            <person name="Raftis F."/>
            <person name="Sallet E."/>
            <person name="Schiex T."/>
            <person name="Thomas J."/>
            <person name="Vandecasteele C."/>
            <person name="Vares D."/>
            <person name="Vear F."/>
            <person name="Vautrin S."/>
            <person name="Crespi M."/>
            <person name="Mangin B."/>
            <person name="Burke J.M."/>
            <person name="Salse J."/>
            <person name="Munos S."/>
            <person name="Vincourt P."/>
            <person name="Rieseberg L.H."/>
            <person name="Langlade N.B."/>
        </authorList>
    </citation>
    <scope>NUCLEOTIDE SEQUENCE</scope>
    <source>
        <tissue evidence="1">Leaves</tissue>
    </source>
</reference>
<dbReference type="AlphaFoldDB" id="A0A9K3E7B9"/>